<feature type="transmembrane region" description="Helical" evidence="6">
    <location>
        <begin position="371"/>
        <end position="393"/>
    </location>
</feature>
<proteinExistence type="predicted"/>
<dbReference type="Gene3D" id="1.10.238.10">
    <property type="entry name" value="EF-hand"/>
    <property type="match status" value="1"/>
</dbReference>
<organism evidence="8">
    <name type="scientific">Noctiluca scintillans</name>
    <name type="common">Sea sparkle</name>
    <name type="synonym">Red tide dinoflagellate</name>
    <dbReference type="NCBI Taxonomy" id="2966"/>
    <lineage>
        <taxon>Eukaryota</taxon>
        <taxon>Sar</taxon>
        <taxon>Alveolata</taxon>
        <taxon>Dinophyceae</taxon>
        <taxon>Noctilucales</taxon>
        <taxon>Noctilucaceae</taxon>
        <taxon>Noctiluca</taxon>
    </lineage>
</organism>
<evidence type="ECO:0000256" key="5">
    <source>
        <dbReference type="SAM" id="MobiDB-lite"/>
    </source>
</evidence>
<dbReference type="GO" id="GO:0005509">
    <property type="term" value="F:calcium ion binding"/>
    <property type="evidence" value="ECO:0007669"/>
    <property type="project" value="InterPro"/>
</dbReference>
<keyword evidence="4 6" id="KW-0472">Membrane</keyword>
<comment type="subcellular location">
    <subcellularLocation>
        <location evidence="1">Membrane</location>
        <topology evidence="1">Multi-pass membrane protein</topology>
    </subcellularLocation>
</comment>
<evidence type="ECO:0000313" key="8">
    <source>
        <dbReference type="EMBL" id="CAD8872842.1"/>
    </source>
</evidence>
<dbReference type="Gene3D" id="1.20.120.350">
    <property type="entry name" value="Voltage-gated potassium channels. Chain C"/>
    <property type="match status" value="1"/>
</dbReference>
<feature type="domain" description="EF-hand" evidence="7">
    <location>
        <begin position="454"/>
        <end position="489"/>
    </location>
</feature>
<dbReference type="AlphaFoldDB" id="A0A7S1FJS0"/>
<dbReference type="InterPro" id="IPR005821">
    <property type="entry name" value="Ion_trans_dom"/>
</dbReference>
<dbReference type="SUPFAM" id="SSF47473">
    <property type="entry name" value="EF-hand"/>
    <property type="match status" value="1"/>
</dbReference>
<dbReference type="GO" id="GO:0005248">
    <property type="term" value="F:voltage-gated sodium channel activity"/>
    <property type="evidence" value="ECO:0007669"/>
    <property type="project" value="TreeGrafter"/>
</dbReference>
<dbReference type="InterPro" id="IPR011992">
    <property type="entry name" value="EF-hand-dom_pair"/>
</dbReference>
<feature type="transmembrane region" description="Helical" evidence="6">
    <location>
        <begin position="405"/>
        <end position="430"/>
    </location>
</feature>
<dbReference type="PANTHER" id="PTHR10037">
    <property type="entry name" value="VOLTAGE-GATED CATION CHANNEL CALCIUM AND SODIUM"/>
    <property type="match status" value="1"/>
</dbReference>
<protein>
    <recommendedName>
        <fullName evidence="7">EF-hand domain-containing protein</fullName>
    </recommendedName>
</protein>
<reference evidence="8" key="1">
    <citation type="submission" date="2021-01" db="EMBL/GenBank/DDBJ databases">
        <authorList>
            <person name="Corre E."/>
            <person name="Pelletier E."/>
            <person name="Niang G."/>
            <person name="Scheremetjew M."/>
            <person name="Finn R."/>
            <person name="Kale V."/>
            <person name="Holt S."/>
            <person name="Cochrane G."/>
            <person name="Meng A."/>
            <person name="Brown T."/>
            <person name="Cohen L."/>
        </authorList>
    </citation>
    <scope>NUCLEOTIDE SEQUENCE</scope>
</reference>
<sequence length="629" mass="70252">MLRGRNDSGSEACTEARELALSQILEHDRSAVRDLLKQLVSTQVLALEKQQVAFENALTQRAAVLQRAFEEQQEEYGGFPRIGRGHSFTGSDGTQSDASMVRFGKLPMHNAVSQPKVAGRVNAGLRRMTMANEFKGSKAAKNSLESHESSSDNTDQERRSRTFSFAPVEEVDSSFLPRLTRALQSHHFNTTIGLLIVLNAVLVGVLSDFEVRCAFHDEGDCDPNVLDVLNLLNTSFTVLFAVELAVRVCVQRLDFCRGRGWQWNIADTFVVVVSLVEEATLASAGLDFKYIRLLRLSRLVRTLRIVRTLPVFCTLRTMLNAIMNSAGSLIWAMVLIWFTMFMFAVAFTQGATQYAENPSAGEDQMELLDTFFSSLGMTLLTLFMCITGGLNWWEIINVLLQIHGLFAVLFAFYISLMVLALLNIVTGIFVNDALELAQLDRDLMARFELDRREADMEKFGNIFSAVDMNKTGKVTLEAFLLHKEKSGVKALFTVLGLDVSDWITFFEALDVGGNGELNLEDFVMGCMNLRGSAKTLDMVTLMSNSQKIQDQLHHHGQSVELQLKTLEMKIARHQVLPMIGGGLPQEREMPRLPGSDALLERLASTQESSDIDPEECETGLNSERTRRHL</sequence>
<evidence type="ECO:0000256" key="2">
    <source>
        <dbReference type="ARBA" id="ARBA00022692"/>
    </source>
</evidence>
<evidence type="ECO:0000256" key="4">
    <source>
        <dbReference type="ARBA" id="ARBA00023136"/>
    </source>
</evidence>
<evidence type="ECO:0000256" key="3">
    <source>
        <dbReference type="ARBA" id="ARBA00022989"/>
    </source>
</evidence>
<keyword evidence="3 6" id="KW-1133">Transmembrane helix</keyword>
<accession>A0A7S1FJS0</accession>
<gene>
    <name evidence="8" type="ORF">NSCI0253_LOCUS47199</name>
</gene>
<feature type="region of interest" description="Disordered" evidence="5">
    <location>
        <begin position="603"/>
        <end position="629"/>
    </location>
</feature>
<feature type="transmembrane region" description="Helical" evidence="6">
    <location>
        <begin position="188"/>
        <end position="209"/>
    </location>
</feature>
<dbReference type="PANTHER" id="PTHR10037:SF62">
    <property type="entry name" value="SODIUM CHANNEL PROTEIN 60E"/>
    <property type="match status" value="1"/>
</dbReference>
<feature type="domain" description="EF-hand" evidence="7">
    <location>
        <begin position="497"/>
        <end position="532"/>
    </location>
</feature>
<feature type="transmembrane region" description="Helical" evidence="6">
    <location>
        <begin position="328"/>
        <end position="351"/>
    </location>
</feature>
<dbReference type="Pfam" id="PF00520">
    <property type="entry name" value="Ion_trans"/>
    <property type="match status" value="1"/>
</dbReference>
<feature type="compositionally biased region" description="Basic and acidic residues" evidence="5">
    <location>
        <begin position="144"/>
        <end position="160"/>
    </location>
</feature>
<dbReference type="Gene3D" id="1.10.287.70">
    <property type="match status" value="1"/>
</dbReference>
<dbReference type="GO" id="GO:0001518">
    <property type="term" value="C:voltage-gated sodium channel complex"/>
    <property type="evidence" value="ECO:0007669"/>
    <property type="project" value="TreeGrafter"/>
</dbReference>
<dbReference type="InterPro" id="IPR002048">
    <property type="entry name" value="EF_hand_dom"/>
</dbReference>
<evidence type="ECO:0000259" key="7">
    <source>
        <dbReference type="PROSITE" id="PS50222"/>
    </source>
</evidence>
<evidence type="ECO:0000256" key="1">
    <source>
        <dbReference type="ARBA" id="ARBA00004141"/>
    </source>
</evidence>
<name>A0A7S1FJS0_NOCSC</name>
<dbReference type="EMBL" id="HBFQ01066402">
    <property type="protein sequence ID" value="CAD8872842.1"/>
    <property type="molecule type" value="Transcribed_RNA"/>
</dbReference>
<dbReference type="SUPFAM" id="SSF81324">
    <property type="entry name" value="Voltage-gated potassium channels"/>
    <property type="match status" value="1"/>
</dbReference>
<dbReference type="InterPro" id="IPR027359">
    <property type="entry name" value="Volt_channel_dom_sf"/>
</dbReference>
<dbReference type="InterPro" id="IPR043203">
    <property type="entry name" value="VGCC_Ca_Na"/>
</dbReference>
<feature type="region of interest" description="Disordered" evidence="5">
    <location>
        <begin position="136"/>
        <end position="163"/>
    </location>
</feature>
<keyword evidence="2 6" id="KW-0812">Transmembrane</keyword>
<dbReference type="PROSITE" id="PS50222">
    <property type="entry name" value="EF_HAND_2"/>
    <property type="match status" value="2"/>
</dbReference>
<evidence type="ECO:0000256" key="6">
    <source>
        <dbReference type="SAM" id="Phobius"/>
    </source>
</evidence>